<accession>A0AAD4NCF0</accession>
<comment type="caution">
    <text evidence="2">The sequence shown here is derived from an EMBL/GenBank/DDBJ whole genome shotgun (WGS) entry which is preliminary data.</text>
</comment>
<evidence type="ECO:0000313" key="3">
    <source>
        <dbReference type="Proteomes" id="UP001201812"/>
    </source>
</evidence>
<proteinExistence type="predicted"/>
<dbReference type="EMBL" id="JAKKPZ010000003">
    <property type="protein sequence ID" value="KAI1723621.1"/>
    <property type="molecule type" value="Genomic_DNA"/>
</dbReference>
<evidence type="ECO:0000256" key="1">
    <source>
        <dbReference type="SAM" id="MobiDB-lite"/>
    </source>
</evidence>
<feature type="region of interest" description="Disordered" evidence="1">
    <location>
        <begin position="49"/>
        <end position="91"/>
    </location>
</feature>
<name>A0AAD4NCF0_9BILA</name>
<gene>
    <name evidence="2" type="ORF">DdX_03785</name>
</gene>
<evidence type="ECO:0000313" key="2">
    <source>
        <dbReference type="EMBL" id="KAI1723621.1"/>
    </source>
</evidence>
<sequence length="91" mass="10513">MAVKVLEYISRNVWKNGELRTINCLKTKEGLNLCHRKLYELEEKLTMKRRTKQHMSPSKIVHQRKSRCSNRGAESPAKSSVSHYNGGEGQK</sequence>
<reference evidence="2" key="1">
    <citation type="submission" date="2022-01" db="EMBL/GenBank/DDBJ databases">
        <title>Genome Sequence Resource for Two Populations of Ditylenchus destructor, the Migratory Endoparasitic Phytonematode.</title>
        <authorList>
            <person name="Zhang H."/>
            <person name="Lin R."/>
            <person name="Xie B."/>
        </authorList>
    </citation>
    <scope>NUCLEOTIDE SEQUENCE</scope>
    <source>
        <strain evidence="2">BazhouSP</strain>
    </source>
</reference>
<keyword evidence="3" id="KW-1185">Reference proteome</keyword>
<dbReference type="Proteomes" id="UP001201812">
    <property type="component" value="Unassembled WGS sequence"/>
</dbReference>
<organism evidence="2 3">
    <name type="scientific">Ditylenchus destructor</name>
    <dbReference type="NCBI Taxonomy" id="166010"/>
    <lineage>
        <taxon>Eukaryota</taxon>
        <taxon>Metazoa</taxon>
        <taxon>Ecdysozoa</taxon>
        <taxon>Nematoda</taxon>
        <taxon>Chromadorea</taxon>
        <taxon>Rhabditida</taxon>
        <taxon>Tylenchina</taxon>
        <taxon>Tylenchomorpha</taxon>
        <taxon>Sphaerularioidea</taxon>
        <taxon>Anguinidae</taxon>
        <taxon>Anguininae</taxon>
        <taxon>Ditylenchus</taxon>
    </lineage>
</organism>
<dbReference type="AlphaFoldDB" id="A0AAD4NCF0"/>
<protein>
    <submittedName>
        <fullName evidence="2">Uncharacterized protein</fullName>
    </submittedName>
</protein>